<sequence>MSELDRISATLRESQRRTFPRQMREFGLDLILREGVFPPEDFQSWHWICENFPPFAGKTILEIGCGFGLPGLWLAKTGALSVLACDINPRAVANTLENAARNDIKNVQVIASDIFSNIPPCRKFDIVFWNYPSNFAPEKYEFIDDLEHGAFDPGYNLLKRFLSESPGFLTEIGHILLGFGTNARDDLLEQITAANNLTSAMLGSGDYPNVNVTYRLFSLFRKASTV</sequence>
<keyword evidence="3" id="KW-0949">S-adenosyl-L-methionine</keyword>
<evidence type="ECO:0000256" key="3">
    <source>
        <dbReference type="ARBA" id="ARBA00022691"/>
    </source>
</evidence>
<keyword evidence="1" id="KW-0489">Methyltransferase</keyword>
<dbReference type="CDD" id="cd02440">
    <property type="entry name" value="AdoMet_MTases"/>
    <property type="match status" value="1"/>
</dbReference>
<keyword evidence="5" id="KW-0614">Plasmid</keyword>
<gene>
    <name evidence="5" type="ORF">LPU83_pLPU83b_0068</name>
</gene>
<dbReference type="GO" id="GO:0032259">
    <property type="term" value="P:methylation"/>
    <property type="evidence" value="ECO:0007669"/>
    <property type="project" value="UniProtKB-KW"/>
</dbReference>
<keyword evidence="6" id="KW-1185">Reference proteome</keyword>
<feature type="domain" description="Methyltransferase small" evidence="4">
    <location>
        <begin position="48"/>
        <end position="132"/>
    </location>
</feature>
<evidence type="ECO:0000313" key="6">
    <source>
        <dbReference type="Proteomes" id="UP000019443"/>
    </source>
</evidence>
<reference evidence="5" key="1">
    <citation type="submission" date="2013-11" db="EMBL/GenBank/DDBJ databases">
        <title>Draft genome sequence of the broad-host-range Rhizobium sp. LPU83 strain, a member of the low-genetic diversity Oregon-like Rhizobium sp. group.</title>
        <authorList>
            <person name="Wibberg D."/>
            <person name="Puehler A."/>
            <person name="Schlueter A."/>
        </authorList>
    </citation>
    <scope>NUCLEOTIDE SEQUENCE [LARGE SCALE GENOMIC DNA]</scope>
    <source>
        <strain evidence="5">LPU83</strain>
        <plasmid evidence="5">pLPU83b</plasmid>
    </source>
</reference>
<evidence type="ECO:0000313" key="5">
    <source>
        <dbReference type="EMBL" id="CDM60068.1"/>
    </source>
</evidence>
<proteinExistence type="predicted"/>
<accession>W6RMA9</accession>
<dbReference type="Proteomes" id="UP000019443">
    <property type="component" value="Unassembled WGS sequence"/>
</dbReference>
<name>W6RMA9_9HYPH</name>
<dbReference type="Gene3D" id="3.40.50.150">
    <property type="entry name" value="Vaccinia Virus protein VP39"/>
    <property type="match status" value="1"/>
</dbReference>
<evidence type="ECO:0000259" key="4">
    <source>
        <dbReference type="Pfam" id="PF05175"/>
    </source>
</evidence>
<dbReference type="RefSeq" id="WP_024318373.1">
    <property type="nucleotide sequence ID" value="NZ_ATTO01000086.1"/>
</dbReference>
<dbReference type="PANTHER" id="PTHR47816">
    <property type="entry name" value="RIBOSOMAL RNA SMALL SUBUNIT METHYLTRANSFERASE C"/>
    <property type="match status" value="1"/>
</dbReference>
<dbReference type="PANTHER" id="PTHR47816:SF4">
    <property type="entry name" value="RIBOSOMAL RNA SMALL SUBUNIT METHYLTRANSFERASE C"/>
    <property type="match status" value="1"/>
</dbReference>
<dbReference type="Pfam" id="PF05175">
    <property type="entry name" value="MTS"/>
    <property type="match status" value="1"/>
</dbReference>
<comment type="caution">
    <text evidence="5">The sequence shown here is derived from an EMBL/GenBank/DDBJ whole genome shotgun (WGS) entry which is preliminary data.</text>
</comment>
<evidence type="ECO:0000256" key="2">
    <source>
        <dbReference type="ARBA" id="ARBA00022679"/>
    </source>
</evidence>
<dbReference type="SUPFAM" id="SSF53335">
    <property type="entry name" value="S-adenosyl-L-methionine-dependent methyltransferases"/>
    <property type="match status" value="1"/>
</dbReference>
<dbReference type="InterPro" id="IPR046977">
    <property type="entry name" value="RsmC/RlmG"/>
</dbReference>
<evidence type="ECO:0000256" key="1">
    <source>
        <dbReference type="ARBA" id="ARBA00022603"/>
    </source>
</evidence>
<dbReference type="AlphaFoldDB" id="W6RMA9"/>
<dbReference type="InterPro" id="IPR007848">
    <property type="entry name" value="Small_mtfrase_dom"/>
</dbReference>
<geneLocation type="plasmid" evidence="5">
    <name>pLPU83b</name>
</geneLocation>
<dbReference type="EMBL" id="CBYB010000005">
    <property type="protein sequence ID" value="CDM60068.1"/>
    <property type="molecule type" value="Genomic_DNA"/>
</dbReference>
<protein>
    <recommendedName>
        <fullName evidence="4">Methyltransferase small domain-containing protein</fullName>
    </recommendedName>
</protein>
<dbReference type="InterPro" id="IPR029063">
    <property type="entry name" value="SAM-dependent_MTases_sf"/>
</dbReference>
<dbReference type="GO" id="GO:0008757">
    <property type="term" value="F:S-adenosylmethionine-dependent methyltransferase activity"/>
    <property type="evidence" value="ECO:0007669"/>
    <property type="project" value="InterPro"/>
</dbReference>
<keyword evidence="2" id="KW-0808">Transferase</keyword>
<organism evidence="5 6">
    <name type="scientific">Rhizobium favelukesii</name>
    <dbReference type="NCBI Taxonomy" id="348824"/>
    <lineage>
        <taxon>Bacteria</taxon>
        <taxon>Pseudomonadati</taxon>
        <taxon>Pseudomonadota</taxon>
        <taxon>Alphaproteobacteria</taxon>
        <taxon>Hyphomicrobiales</taxon>
        <taxon>Rhizobiaceae</taxon>
        <taxon>Rhizobium/Agrobacterium group</taxon>
        <taxon>Rhizobium</taxon>
    </lineage>
</organism>